<dbReference type="PRINTS" id="PR00411">
    <property type="entry name" value="PNDRDTASEI"/>
</dbReference>
<dbReference type="Gene3D" id="3.50.50.60">
    <property type="entry name" value="FAD/NAD(P)-binding domain"/>
    <property type="match status" value="3"/>
</dbReference>
<keyword evidence="10" id="KW-1185">Reference proteome</keyword>
<gene>
    <name evidence="9" type="ORF">GCM10011614_11630</name>
</gene>
<evidence type="ECO:0000313" key="9">
    <source>
        <dbReference type="EMBL" id="GGY98158.1"/>
    </source>
</evidence>
<dbReference type="InterPro" id="IPR036188">
    <property type="entry name" value="FAD/NAD-bd_sf"/>
</dbReference>
<comment type="similarity">
    <text evidence="2">Belongs to the FAD-binding monooxygenase family.</text>
</comment>
<evidence type="ECO:0000256" key="3">
    <source>
        <dbReference type="ARBA" id="ARBA00022630"/>
    </source>
</evidence>
<dbReference type="Proteomes" id="UP000648075">
    <property type="component" value="Unassembled WGS sequence"/>
</dbReference>
<dbReference type="InterPro" id="IPR023753">
    <property type="entry name" value="FAD/NAD-binding_dom"/>
</dbReference>
<comment type="cofactor">
    <cofactor evidence="1">
        <name>FAD</name>
        <dbReference type="ChEBI" id="CHEBI:57692"/>
    </cofactor>
</comment>
<evidence type="ECO:0000256" key="4">
    <source>
        <dbReference type="ARBA" id="ARBA00022827"/>
    </source>
</evidence>
<reference evidence="9" key="1">
    <citation type="journal article" date="2014" name="Int. J. Syst. Evol. Microbiol.">
        <title>Complete genome sequence of Corynebacterium casei LMG S-19264T (=DSM 44701T), isolated from a smear-ripened cheese.</title>
        <authorList>
            <consortium name="US DOE Joint Genome Institute (JGI-PGF)"/>
            <person name="Walter F."/>
            <person name="Albersmeier A."/>
            <person name="Kalinowski J."/>
            <person name="Ruckert C."/>
        </authorList>
    </citation>
    <scope>NUCLEOTIDE SEQUENCE</scope>
    <source>
        <strain evidence="9">KCTC 32255</strain>
    </source>
</reference>
<protein>
    <submittedName>
        <fullName evidence="9">Cyclohexanone monooxygenase</fullName>
    </submittedName>
</protein>
<dbReference type="Pfam" id="PF07992">
    <property type="entry name" value="Pyr_redox_2"/>
    <property type="match status" value="1"/>
</dbReference>
<dbReference type="PANTHER" id="PTHR43098">
    <property type="entry name" value="L-ORNITHINE N(5)-MONOOXYGENASE-RELATED"/>
    <property type="match status" value="1"/>
</dbReference>
<evidence type="ECO:0000256" key="5">
    <source>
        <dbReference type="ARBA" id="ARBA00022857"/>
    </source>
</evidence>
<dbReference type="InterPro" id="IPR050775">
    <property type="entry name" value="FAD-binding_Monooxygenases"/>
</dbReference>
<dbReference type="RefSeq" id="WP_189620159.1">
    <property type="nucleotide sequence ID" value="NZ_BMZA01000002.1"/>
</dbReference>
<keyword evidence="4" id="KW-0274">FAD</keyword>
<dbReference type="AlphaFoldDB" id="A0A918PCN9"/>
<evidence type="ECO:0000259" key="8">
    <source>
        <dbReference type="Pfam" id="PF07992"/>
    </source>
</evidence>
<keyword evidence="3" id="KW-0285">Flavoprotein</keyword>
<evidence type="ECO:0000256" key="2">
    <source>
        <dbReference type="ARBA" id="ARBA00010139"/>
    </source>
</evidence>
<dbReference type="PANTHER" id="PTHR43098:SF3">
    <property type="entry name" value="L-ORNITHINE N(5)-MONOOXYGENASE-RELATED"/>
    <property type="match status" value="1"/>
</dbReference>
<evidence type="ECO:0000256" key="1">
    <source>
        <dbReference type="ARBA" id="ARBA00001974"/>
    </source>
</evidence>
<evidence type="ECO:0000256" key="7">
    <source>
        <dbReference type="ARBA" id="ARBA00023033"/>
    </source>
</evidence>
<accession>A0A918PCN9</accession>
<dbReference type="EMBL" id="BMZA01000002">
    <property type="protein sequence ID" value="GGY98158.1"/>
    <property type="molecule type" value="Genomic_DNA"/>
</dbReference>
<organism evidence="9 10">
    <name type="scientific">Novosphingobium colocasiae</name>
    <dbReference type="NCBI Taxonomy" id="1256513"/>
    <lineage>
        <taxon>Bacteria</taxon>
        <taxon>Pseudomonadati</taxon>
        <taxon>Pseudomonadota</taxon>
        <taxon>Alphaproteobacteria</taxon>
        <taxon>Sphingomonadales</taxon>
        <taxon>Sphingomonadaceae</taxon>
        <taxon>Novosphingobium</taxon>
    </lineage>
</organism>
<sequence length="550" mass="61446">MTETQNPLDVLIVGAGFAGVYGVHKFRSMGFNVLAVEAGENVGGTWYWNRYPGLRCDVDSLEYCFGFSEELQRDWTWTERYARQEEIERYINYAADRLDVRKDIRFNARVASTAFDEASALWTVTLENGDSYQSRFIVMATGCLTVPKTPDIAGIGDFKGELFHSVRWPRQSPDLSGKNVAVIGTGSTGVQMIPLLAQQAKNLVVVQRTPAYCVPARNGPWPQERVEYWRENFTQLRDMAKNSRAGVLHEYGILPLHAIRAEDREADLERRWLKGGPNVTYAFNDVVTNKAANEVVAEFFHRKIRSAVTDPATAEKLIPSGFPIATKRMCVGTDYYETYNRDNVQLIDLRTEKLEQIEAHGIRTTDGFYPVDVIILATGYDAMTGALLAIDIQGRDGHRLREDWSHGPESYIGMGISGYPNMFVVTGPGSPSVFSNVVVSIEHDIEWIADCLAYMREHGKQTIEADPAAQDRWMDHVDEVAGRTLLNEAASWYRGANVAGKPQRFMPYVGGVNTYRDTCRQIAANGYEGFNIDGGSDARGEPAIAQTADT</sequence>
<evidence type="ECO:0000313" key="10">
    <source>
        <dbReference type="Proteomes" id="UP000648075"/>
    </source>
</evidence>
<keyword evidence="5" id="KW-0521">NADP</keyword>
<dbReference type="SUPFAM" id="SSF51905">
    <property type="entry name" value="FAD/NAD(P)-binding domain"/>
    <property type="match status" value="2"/>
</dbReference>
<feature type="domain" description="FAD/NAD(P)-binding" evidence="8">
    <location>
        <begin position="9"/>
        <end position="213"/>
    </location>
</feature>
<proteinExistence type="inferred from homology"/>
<keyword evidence="6" id="KW-0560">Oxidoreductase</keyword>
<evidence type="ECO:0000256" key="6">
    <source>
        <dbReference type="ARBA" id="ARBA00023002"/>
    </source>
</evidence>
<reference evidence="9" key="2">
    <citation type="submission" date="2020-09" db="EMBL/GenBank/DDBJ databases">
        <authorList>
            <person name="Sun Q."/>
            <person name="Kim S."/>
        </authorList>
    </citation>
    <scope>NUCLEOTIDE SEQUENCE</scope>
    <source>
        <strain evidence="9">KCTC 32255</strain>
    </source>
</reference>
<keyword evidence="7 9" id="KW-0503">Monooxygenase</keyword>
<dbReference type="GO" id="GO:0004497">
    <property type="term" value="F:monooxygenase activity"/>
    <property type="evidence" value="ECO:0007669"/>
    <property type="project" value="UniProtKB-KW"/>
</dbReference>
<comment type="caution">
    <text evidence="9">The sequence shown here is derived from an EMBL/GenBank/DDBJ whole genome shotgun (WGS) entry which is preliminary data.</text>
</comment>
<name>A0A918PCN9_9SPHN</name>